<comment type="caution">
    <text evidence="1">The sequence shown here is derived from an EMBL/GenBank/DDBJ whole genome shotgun (WGS) entry which is preliminary data.</text>
</comment>
<dbReference type="RefSeq" id="WP_142525294.1">
    <property type="nucleotide sequence ID" value="NZ_CABFUZ020000130.1"/>
</dbReference>
<dbReference type="InterPro" id="IPR011856">
    <property type="entry name" value="tRNA_endonuc-like_dom_sf"/>
</dbReference>
<dbReference type="Gene3D" id="3.40.1350.10">
    <property type="match status" value="1"/>
</dbReference>
<gene>
    <name evidence="1" type="ORF">MAMC_01277</name>
</gene>
<evidence type="ECO:0000313" key="1">
    <source>
        <dbReference type="EMBL" id="VVM06818.1"/>
    </source>
</evidence>
<dbReference type="EMBL" id="CABFUZ020000130">
    <property type="protein sequence ID" value="VVM06818.1"/>
    <property type="molecule type" value="Genomic_DNA"/>
</dbReference>
<protein>
    <submittedName>
        <fullName evidence="1">Uncharacterized protein</fullName>
    </submittedName>
</protein>
<evidence type="ECO:0000313" key="2">
    <source>
        <dbReference type="Proteomes" id="UP000381693"/>
    </source>
</evidence>
<dbReference type="SUPFAM" id="SSF52980">
    <property type="entry name" value="Restriction endonuclease-like"/>
    <property type="match status" value="1"/>
</dbReference>
<sequence length="405" mass="45679">MMPPTPPKNPTLVTLASRQIWPQVLAVLRLEPLRLVLLHSEDKAESGDPAQRLKRFFDASGLVPKGGTTRQEIPCGDFEGILTRLEGLEVDPQTTLLHFTGGNKLMAIAAFQWASRRKILSFYLERANRMIWFAPSEEGMQIGEEALDGHIADRLDPLQLLRCQVDASELERNGELLRLNERGTKLSLEEISARCDREEDLRPFLSIGEREEGDKKDKEGDRLEYNTAVALLKLGVQSVRRSLRLKVKSSPGVSTNKVHEEIDLLFNFDGRLWLVDCKDRRPAEELVSELEKRLKLASFKIEQVQTLLQRIQDELSIGQLKTLKLDLLSIQDVGGLLGRTICVRRSVLPEEVREYAKKKGIEVIRSTELVNGLRVLLHAKAPATDGDLSDLRERFTRGSQPKLGG</sequence>
<accession>A0A5E6MC57</accession>
<dbReference type="GO" id="GO:0003676">
    <property type="term" value="F:nucleic acid binding"/>
    <property type="evidence" value="ECO:0007669"/>
    <property type="project" value="InterPro"/>
</dbReference>
<dbReference type="Gene3D" id="3.40.50.10770">
    <property type="entry name" value="Hypothetical protein VC1899 like domain (Restriction endonuclease-like)"/>
    <property type="match status" value="1"/>
</dbReference>
<dbReference type="Proteomes" id="UP000381693">
    <property type="component" value="Unassembled WGS sequence"/>
</dbReference>
<proteinExistence type="predicted"/>
<dbReference type="InterPro" id="IPR011335">
    <property type="entry name" value="Restrct_endonuc-II-like"/>
</dbReference>
<organism evidence="1 2">
    <name type="scientific">Methylacidimicrobium cyclopophantes</name>
    <dbReference type="NCBI Taxonomy" id="1041766"/>
    <lineage>
        <taxon>Bacteria</taxon>
        <taxon>Pseudomonadati</taxon>
        <taxon>Verrucomicrobiota</taxon>
        <taxon>Methylacidimicrobium</taxon>
    </lineage>
</organism>
<reference evidence="1" key="1">
    <citation type="submission" date="2019-09" db="EMBL/GenBank/DDBJ databases">
        <authorList>
            <person name="Cremers G."/>
        </authorList>
    </citation>
    <scope>NUCLEOTIDE SEQUENCE [LARGE SCALE GENOMIC DNA]</scope>
    <source>
        <strain evidence="1">3B</strain>
    </source>
</reference>
<name>A0A5E6MC57_9BACT</name>
<keyword evidence="2" id="KW-1185">Reference proteome</keyword>
<dbReference type="AlphaFoldDB" id="A0A5E6MC57"/>
<dbReference type="OrthoDB" id="9797116at2"/>